<dbReference type="EMBL" id="JAHUTJ010026971">
    <property type="protein sequence ID" value="MED6275091.1"/>
    <property type="molecule type" value="Genomic_DNA"/>
</dbReference>
<gene>
    <name evidence="2" type="ORF">CHARACLAT_022924</name>
</gene>
<feature type="region of interest" description="Disordered" evidence="1">
    <location>
        <begin position="139"/>
        <end position="185"/>
    </location>
</feature>
<evidence type="ECO:0000313" key="3">
    <source>
        <dbReference type="Proteomes" id="UP001352852"/>
    </source>
</evidence>
<evidence type="ECO:0000313" key="2">
    <source>
        <dbReference type="EMBL" id="MED6275091.1"/>
    </source>
</evidence>
<sequence length="185" mass="20543">MKPTRKLGITALSPERSSPPPHQSLRFRVFILPGTLRNSGALSPHQVVQCDDATAGKTHSLQVVGRTWIKMPKAQVQSVNYFLCLFFKKRPLGYDLDSTQNSSGPPLDSVRTFSSTSRLNSCADVQYIWSRAKGIQSLVKDSPENKAEPHKNITSPQKQRREVSPAKTKPSEQSWADPIDMLEAG</sequence>
<feature type="region of interest" description="Disordered" evidence="1">
    <location>
        <begin position="1"/>
        <end position="21"/>
    </location>
</feature>
<reference evidence="2 3" key="1">
    <citation type="submission" date="2021-06" db="EMBL/GenBank/DDBJ databases">
        <authorList>
            <person name="Palmer J.M."/>
        </authorList>
    </citation>
    <scope>NUCLEOTIDE SEQUENCE [LARGE SCALE GENOMIC DNA]</scope>
    <source>
        <strain evidence="2 3">CL_MEX2019</strain>
        <tissue evidence="2">Muscle</tissue>
    </source>
</reference>
<dbReference type="Proteomes" id="UP001352852">
    <property type="component" value="Unassembled WGS sequence"/>
</dbReference>
<name>A0ABU7DJ18_9TELE</name>
<accession>A0ABU7DJ18</accession>
<evidence type="ECO:0000256" key="1">
    <source>
        <dbReference type="SAM" id="MobiDB-lite"/>
    </source>
</evidence>
<keyword evidence="3" id="KW-1185">Reference proteome</keyword>
<feature type="compositionally biased region" description="Basic and acidic residues" evidence="1">
    <location>
        <begin position="141"/>
        <end position="151"/>
    </location>
</feature>
<proteinExistence type="predicted"/>
<organism evidence="2 3">
    <name type="scientific">Characodon lateralis</name>
    <dbReference type="NCBI Taxonomy" id="208331"/>
    <lineage>
        <taxon>Eukaryota</taxon>
        <taxon>Metazoa</taxon>
        <taxon>Chordata</taxon>
        <taxon>Craniata</taxon>
        <taxon>Vertebrata</taxon>
        <taxon>Euteleostomi</taxon>
        <taxon>Actinopterygii</taxon>
        <taxon>Neopterygii</taxon>
        <taxon>Teleostei</taxon>
        <taxon>Neoteleostei</taxon>
        <taxon>Acanthomorphata</taxon>
        <taxon>Ovalentaria</taxon>
        <taxon>Atherinomorphae</taxon>
        <taxon>Cyprinodontiformes</taxon>
        <taxon>Goodeidae</taxon>
        <taxon>Characodon</taxon>
    </lineage>
</organism>
<protein>
    <submittedName>
        <fullName evidence="2">Uncharacterized protein</fullName>
    </submittedName>
</protein>
<comment type="caution">
    <text evidence="2">The sequence shown here is derived from an EMBL/GenBank/DDBJ whole genome shotgun (WGS) entry which is preliminary data.</text>
</comment>